<feature type="region of interest" description="Disordered" evidence="1">
    <location>
        <begin position="569"/>
        <end position="695"/>
    </location>
</feature>
<dbReference type="EMBL" id="JAVRQU010000024">
    <property type="protein sequence ID" value="KAK5690620.1"/>
    <property type="molecule type" value="Genomic_DNA"/>
</dbReference>
<feature type="compositionally biased region" description="Polar residues" evidence="1">
    <location>
        <begin position="32"/>
        <end position="44"/>
    </location>
</feature>
<feature type="compositionally biased region" description="Polar residues" evidence="1">
    <location>
        <begin position="1"/>
        <end position="22"/>
    </location>
</feature>
<feature type="compositionally biased region" description="Polar residues" evidence="1">
    <location>
        <begin position="304"/>
        <end position="316"/>
    </location>
</feature>
<proteinExistence type="predicted"/>
<feature type="compositionally biased region" description="Basic and acidic residues" evidence="1">
    <location>
        <begin position="381"/>
        <end position="391"/>
    </location>
</feature>
<accession>A0AAN7W2H2</accession>
<feature type="compositionally biased region" description="Polar residues" evidence="1">
    <location>
        <begin position="465"/>
        <end position="476"/>
    </location>
</feature>
<name>A0AAN7W2H2_9PEZI</name>
<dbReference type="AlphaFoldDB" id="A0AAN7W2H2"/>
<feature type="compositionally biased region" description="Low complexity" evidence="1">
    <location>
        <begin position="214"/>
        <end position="235"/>
    </location>
</feature>
<feature type="region of interest" description="Disordered" evidence="1">
    <location>
        <begin position="423"/>
        <end position="535"/>
    </location>
</feature>
<dbReference type="Proteomes" id="UP001310594">
    <property type="component" value="Unassembled WGS sequence"/>
</dbReference>
<feature type="compositionally biased region" description="Low complexity" evidence="1">
    <location>
        <begin position="613"/>
        <end position="625"/>
    </location>
</feature>
<evidence type="ECO:0000313" key="3">
    <source>
        <dbReference type="Proteomes" id="UP001310594"/>
    </source>
</evidence>
<sequence>MYAPDSTSKKPSNRLSAMFSRQKSVDGGRPSLSPSTYPNNAGNNSVDSAYASSDPSASNVSTHTSPESRHANMVSIENNGQISGVDGSRHLQLNQKTGEVLDEDTGEVVTTVTTTTTTTTTVVKKAGSGKGGAEVRVETQPGHPGTTQTSTQQRVRGGNGGQVQGAIAEAPGDGPSARLTQPDHPPTFTSTSTARERSPVPAPLQIGRQPPQPELNTNQNQNQNQNPALPQRNPNRSSREFMTSPPSPITPGGPGSGSGGRHNFSYPARMGTKSTEHLPQPQHMVSQETMHQQYSPPHAPPPQQQNSGREGYSFSTGPPPQPQSKEAHSFSTGVPIQHTQTAPQQQGRSSGGGGALENLKAAAIGLHGVGETLRGTLNSEVDNRLSRRNPDKAAAVNAKNRADIERGQAEMARLRERNGLAPTIRRPGLEGDGGALTNSLSGGAADGRVGDGRVSERAPQLPPMNHNTPNSSTTTAAGMGFVGGQAGQGHGGAGQSGIGQGGMSQGGIGQGGIGQGVQPSKWDAPGTWGSGSVSANTGAVSSFNTGAQQQQLQSMGKPVPQVRVGEVHPALRGQGQPTQAQGQGVEGQRYGGTPAAAVGAQRPTDGGAQQQYPGAPSTGPGSTPANYGPGTSGLGNASGRGKPIPLNEPGIVGGNGSAAANVQHLSQQGNSHQAGEEERKKGGLGRLFKRKGVGA</sequence>
<feature type="compositionally biased region" description="Polar residues" evidence="1">
    <location>
        <begin position="658"/>
        <end position="673"/>
    </location>
</feature>
<protein>
    <submittedName>
        <fullName evidence="2">Uncharacterized protein</fullName>
    </submittedName>
</protein>
<feature type="compositionally biased region" description="Low complexity" evidence="1">
    <location>
        <begin position="573"/>
        <end position="583"/>
    </location>
</feature>
<feature type="compositionally biased region" description="Low complexity" evidence="1">
    <location>
        <begin position="45"/>
        <end position="58"/>
    </location>
</feature>
<evidence type="ECO:0000313" key="2">
    <source>
        <dbReference type="EMBL" id="KAK5690620.1"/>
    </source>
</evidence>
<feature type="compositionally biased region" description="Polar residues" evidence="1">
    <location>
        <begin position="283"/>
        <end position="295"/>
    </location>
</feature>
<gene>
    <name evidence="2" type="ORF">LTR97_012176</name>
</gene>
<feature type="compositionally biased region" description="Polar residues" evidence="1">
    <location>
        <begin position="329"/>
        <end position="343"/>
    </location>
</feature>
<feature type="region of interest" description="Disordered" evidence="1">
    <location>
        <begin position="380"/>
        <end position="399"/>
    </location>
</feature>
<organism evidence="2 3">
    <name type="scientific">Elasticomyces elasticus</name>
    <dbReference type="NCBI Taxonomy" id="574655"/>
    <lineage>
        <taxon>Eukaryota</taxon>
        <taxon>Fungi</taxon>
        <taxon>Dikarya</taxon>
        <taxon>Ascomycota</taxon>
        <taxon>Pezizomycotina</taxon>
        <taxon>Dothideomycetes</taxon>
        <taxon>Dothideomycetidae</taxon>
        <taxon>Mycosphaerellales</taxon>
        <taxon>Teratosphaeriaceae</taxon>
        <taxon>Elasticomyces</taxon>
    </lineage>
</organism>
<feature type="compositionally biased region" description="Gly residues" evidence="1">
    <location>
        <begin position="480"/>
        <end position="515"/>
    </location>
</feature>
<comment type="caution">
    <text evidence="2">The sequence shown here is derived from an EMBL/GenBank/DDBJ whole genome shotgun (WGS) entry which is preliminary data.</text>
</comment>
<feature type="region of interest" description="Disordered" evidence="1">
    <location>
        <begin position="123"/>
        <end position="355"/>
    </location>
</feature>
<evidence type="ECO:0000256" key="1">
    <source>
        <dbReference type="SAM" id="MobiDB-lite"/>
    </source>
</evidence>
<feature type="region of interest" description="Disordered" evidence="1">
    <location>
        <begin position="1"/>
        <end position="72"/>
    </location>
</feature>
<reference evidence="2" key="1">
    <citation type="submission" date="2023-08" db="EMBL/GenBank/DDBJ databases">
        <title>Black Yeasts Isolated from many extreme environments.</title>
        <authorList>
            <person name="Coleine C."/>
            <person name="Stajich J.E."/>
            <person name="Selbmann L."/>
        </authorList>
    </citation>
    <scope>NUCLEOTIDE SEQUENCE</scope>
    <source>
        <strain evidence="2">CCFEE 5810</strain>
    </source>
</reference>